<dbReference type="InterPro" id="IPR019619">
    <property type="entry name" value="DUF2490"/>
</dbReference>
<keyword evidence="1" id="KW-0812">Transmembrane</keyword>
<gene>
    <name evidence="2" type="ORF">H9Y05_15175</name>
</gene>
<keyword evidence="1" id="KW-1133">Transmembrane helix</keyword>
<dbReference type="EMBL" id="JACVEL010000016">
    <property type="protein sequence ID" value="MBC9813816.1"/>
    <property type="molecule type" value="Genomic_DNA"/>
</dbReference>
<evidence type="ECO:0000313" key="2">
    <source>
        <dbReference type="EMBL" id="MBC9813816.1"/>
    </source>
</evidence>
<dbReference type="RefSeq" id="WP_163492949.1">
    <property type="nucleotide sequence ID" value="NZ_JACVEL010000016.1"/>
</dbReference>
<reference evidence="2" key="1">
    <citation type="submission" date="2020-09" db="EMBL/GenBank/DDBJ databases">
        <title>Taishania pollutisoli gen. nov., sp. nov., Isolated from Tetrabromobisphenol A-Contaminated Soil.</title>
        <authorList>
            <person name="Chen Q."/>
        </authorList>
    </citation>
    <scope>NUCLEOTIDE SEQUENCE</scope>
    <source>
        <strain evidence="2">CZZ-1</strain>
    </source>
</reference>
<sequence length="260" mass="30585">MNYPNNVLYNITAGIATFFFTSALPVFSQGDKIPPNPGGYWIAYTGDNKLNKRFGIHSEIQLRNLFVERTVESFLVRTGVNIYIQPYAMGTAGYGFFYGTPSRDYIIGSKTAEHRIWQQLILRQKTKAIFMEHRYRLEQRFIENISTGVHRQDHRFRYRFQALFPLYSISPRLRHLFIGVNNEIMINFRSNPARLFDRNRFFSGIGYQVSPKMNFQLGYLNQFVHNPGTEKAQIDHILQFGVSYNMDDLMQTFFRKKQEI</sequence>
<evidence type="ECO:0000256" key="1">
    <source>
        <dbReference type="SAM" id="Phobius"/>
    </source>
</evidence>
<organism evidence="2 3">
    <name type="scientific">Taishania pollutisoli</name>
    <dbReference type="NCBI Taxonomy" id="2766479"/>
    <lineage>
        <taxon>Bacteria</taxon>
        <taxon>Pseudomonadati</taxon>
        <taxon>Bacteroidota</taxon>
        <taxon>Flavobacteriia</taxon>
        <taxon>Flavobacteriales</taxon>
        <taxon>Crocinitomicaceae</taxon>
        <taxon>Taishania</taxon>
    </lineage>
</organism>
<dbReference type="Pfam" id="PF10677">
    <property type="entry name" value="DUF2490"/>
    <property type="match status" value="1"/>
</dbReference>
<dbReference type="Proteomes" id="UP000652681">
    <property type="component" value="Unassembled WGS sequence"/>
</dbReference>
<comment type="caution">
    <text evidence="2">The sequence shown here is derived from an EMBL/GenBank/DDBJ whole genome shotgun (WGS) entry which is preliminary data.</text>
</comment>
<keyword evidence="1" id="KW-0472">Membrane</keyword>
<feature type="transmembrane region" description="Helical" evidence="1">
    <location>
        <begin position="7"/>
        <end position="27"/>
    </location>
</feature>
<keyword evidence="3" id="KW-1185">Reference proteome</keyword>
<evidence type="ECO:0000313" key="3">
    <source>
        <dbReference type="Proteomes" id="UP000652681"/>
    </source>
</evidence>
<proteinExistence type="predicted"/>
<accession>A0A8J6PB60</accession>
<name>A0A8J6PB60_9FLAO</name>
<protein>
    <submittedName>
        <fullName evidence="2">DUF2490 domain-containing protein</fullName>
    </submittedName>
</protein>
<dbReference type="AlphaFoldDB" id="A0A8J6PB60"/>